<dbReference type="NCBIfam" id="TIGR02532">
    <property type="entry name" value="IV_pilin_GFxxxE"/>
    <property type="match status" value="1"/>
</dbReference>
<dbReference type="OrthoDB" id="6385510at2"/>
<dbReference type="AlphaFoldDB" id="A0A418YHX1"/>
<reference evidence="2 3" key="2">
    <citation type="submission" date="2019-01" db="EMBL/GenBank/DDBJ databases">
        <title>Motilimonas pumilus sp. nov., isolated from the gut of sea cucumber (Apostichopus japonicus).</title>
        <authorList>
            <person name="Wang F.-Q."/>
            <person name="Ren L.-H."/>
            <person name="Lin Y.-W."/>
            <person name="Sun G.-H."/>
            <person name="Du Z.-J."/>
            <person name="Zhao J.-X."/>
            <person name="Liu X.-J."/>
            <person name="Liu L.-J."/>
        </authorList>
    </citation>
    <scope>NUCLEOTIDE SEQUENCE [LARGE SCALE GENOMIC DNA]</scope>
    <source>
        <strain evidence="2 3">PLHSC7-2</strain>
    </source>
</reference>
<dbReference type="InterPro" id="IPR012902">
    <property type="entry name" value="N_methyl_site"/>
</dbReference>
<keyword evidence="3" id="KW-1185">Reference proteome</keyword>
<keyword evidence="1" id="KW-0472">Membrane</keyword>
<dbReference type="RefSeq" id="WP_119909626.1">
    <property type="nucleotide sequence ID" value="NZ_QZCH01000003.1"/>
</dbReference>
<dbReference type="Pfam" id="PF07963">
    <property type="entry name" value="N_methyl"/>
    <property type="match status" value="1"/>
</dbReference>
<protein>
    <submittedName>
        <fullName evidence="2">Type II secretion system protein</fullName>
    </submittedName>
</protein>
<accession>A0A418YHX1</accession>
<dbReference type="EMBL" id="QZCH01000003">
    <property type="protein sequence ID" value="RJG49980.1"/>
    <property type="molecule type" value="Genomic_DNA"/>
</dbReference>
<keyword evidence="1" id="KW-1133">Transmembrane helix</keyword>
<dbReference type="Gene3D" id="3.30.700.10">
    <property type="entry name" value="Glycoprotein, Type 4 Pilin"/>
    <property type="match status" value="1"/>
</dbReference>
<organism evidence="2 3">
    <name type="scientific">Motilimonas pumila</name>
    <dbReference type="NCBI Taxonomy" id="2303987"/>
    <lineage>
        <taxon>Bacteria</taxon>
        <taxon>Pseudomonadati</taxon>
        <taxon>Pseudomonadota</taxon>
        <taxon>Gammaproteobacteria</taxon>
        <taxon>Alteromonadales</taxon>
        <taxon>Alteromonadales genera incertae sedis</taxon>
        <taxon>Motilimonas</taxon>
    </lineage>
</organism>
<evidence type="ECO:0000256" key="1">
    <source>
        <dbReference type="SAM" id="Phobius"/>
    </source>
</evidence>
<evidence type="ECO:0000313" key="2">
    <source>
        <dbReference type="EMBL" id="RJG49980.1"/>
    </source>
</evidence>
<name>A0A418YHX1_9GAMM</name>
<dbReference type="SUPFAM" id="SSF54523">
    <property type="entry name" value="Pili subunits"/>
    <property type="match status" value="1"/>
</dbReference>
<proteinExistence type="predicted"/>
<dbReference type="Proteomes" id="UP000283255">
    <property type="component" value="Unassembled WGS sequence"/>
</dbReference>
<feature type="transmembrane region" description="Helical" evidence="1">
    <location>
        <begin position="15"/>
        <end position="36"/>
    </location>
</feature>
<keyword evidence="1" id="KW-0812">Transmembrane</keyword>
<evidence type="ECO:0000313" key="3">
    <source>
        <dbReference type="Proteomes" id="UP000283255"/>
    </source>
</evidence>
<reference evidence="2 3" key="1">
    <citation type="submission" date="2018-09" db="EMBL/GenBank/DDBJ databases">
        <authorList>
            <person name="Wang F."/>
        </authorList>
    </citation>
    <scope>NUCLEOTIDE SEQUENCE [LARGE SCALE GENOMIC DNA]</scope>
    <source>
        <strain evidence="2 3">PLHSC7-2</strain>
    </source>
</reference>
<sequence>MPIYQQKVNSSKLTGFTLVELVIVIILLGILAAYALPKLLSSSGFEDYAVRDQLITRLRLTQLQNMNADPSNNATSNACYWTVIKQDAPNSCIYSYETARLANGGSQCSAPDTGLSCSASAPEHQSDPYGLITFANKVSITTGNFLFDFHGRETQACATFPCQIDIDSGNSLSVEIEQEGYIHAN</sequence>
<comment type="caution">
    <text evidence="2">The sequence shown here is derived from an EMBL/GenBank/DDBJ whole genome shotgun (WGS) entry which is preliminary data.</text>
</comment>
<dbReference type="InterPro" id="IPR045584">
    <property type="entry name" value="Pilin-like"/>
</dbReference>
<gene>
    <name evidence="2" type="ORF">D1Z90_04870</name>
</gene>